<dbReference type="EMBL" id="VCEB01000002">
    <property type="protein sequence ID" value="KAB0383569.1"/>
    <property type="molecule type" value="Genomic_DNA"/>
</dbReference>
<protein>
    <submittedName>
        <fullName evidence="1">Uncharacterized protein</fullName>
    </submittedName>
</protein>
<accession>A0A5J5MTU0</accession>
<comment type="caution">
    <text evidence="1">The sequence shown here is derived from an EMBL/GenBank/DDBJ whole genome shotgun (WGS) entry which is preliminary data.</text>
</comment>
<sequence>MTTSWSDRLQNAADMPANMDKHALKKYRREAYHRNIWATLEPSLLPSWESQE</sequence>
<reference evidence="1 2" key="1">
    <citation type="submission" date="2019-06" db="EMBL/GenBank/DDBJ databases">
        <title>Discovery of a novel chromosome fission-fusion reversal in muntjac.</title>
        <authorList>
            <person name="Mudd A.B."/>
            <person name="Bredeson J.V."/>
            <person name="Baum R."/>
            <person name="Hockemeyer D."/>
            <person name="Rokhsar D.S."/>
        </authorList>
    </citation>
    <scope>NUCLEOTIDE SEQUENCE [LARGE SCALE GENOMIC DNA]</scope>
    <source>
        <strain evidence="1">UCam_UCB_Mr</strain>
        <tissue evidence="1">Fibroblast cell line</tissue>
    </source>
</reference>
<evidence type="ECO:0000313" key="2">
    <source>
        <dbReference type="Proteomes" id="UP000326062"/>
    </source>
</evidence>
<name>A0A5J5MTU0_MUNRE</name>
<proteinExistence type="predicted"/>
<gene>
    <name evidence="1" type="ORF">FD755_005486</name>
</gene>
<evidence type="ECO:0000313" key="1">
    <source>
        <dbReference type="EMBL" id="KAB0383569.1"/>
    </source>
</evidence>
<dbReference type="Proteomes" id="UP000326062">
    <property type="component" value="Chromosome 2"/>
</dbReference>
<keyword evidence="2" id="KW-1185">Reference proteome</keyword>
<organism evidence="1 2">
    <name type="scientific">Muntiacus reevesi</name>
    <name type="common">Reeves' muntjac</name>
    <name type="synonym">Cervus reevesi</name>
    <dbReference type="NCBI Taxonomy" id="9886"/>
    <lineage>
        <taxon>Eukaryota</taxon>
        <taxon>Metazoa</taxon>
        <taxon>Chordata</taxon>
        <taxon>Craniata</taxon>
        <taxon>Vertebrata</taxon>
        <taxon>Euteleostomi</taxon>
        <taxon>Mammalia</taxon>
        <taxon>Eutheria</taxon>
        <taxon>Laurasiatheria</taxon>
        <taxon>Artiodactyla</taxon>
        <taxon>Ruminantia</taxon>
        <taxon>Pecora</taxon>
        <taxon>Cervidae</taxon>
        <taxon>Muntiacinae</taxon>
        <taxon>Muntiacus</taxon>
    </lineage>
</organism>
<dbReference type="AlphaFoldDB" id="A0A5J5MTU0"/>